<accession>A0A9D9D866</accession>
<feature type="region of interest" description="Disordered" evidence="1">
    <location>
        <begin position="25"/>
        <end position="47"/>
    </location>
</feature>
<dbReference type="AlphaFoldDB" id="A0A9D9D866"/>
<evidence type="ECO:0000313" key="3">
    <source>
        <dbReference type="EMBL" id="MBO8414242.1"/>
    </source>
</evidence>
<organism evidence="3 4">
    <name type="scientific">Candidatus Scatoplasma merdavium</name>
    <dbReference type="NCBI Taxonomy" id="2840932"/>
    <lineage>
        <taxon>Bacteria</taxon>
        <taxon>Bacillati</taxon>
        <taxon>Bacillota</taxon>
        <taxon>Bacilli</taxon>
        <taxon>Bacillales</taxon>
        <taxon>Candidatus Scatoplasma</taxon>
    </lineage>
</organism>
<gene>
    <name evidence="3" type="ORF">IAC78_02010</name>
</gene>
<feature type="region of interest" description="Disordered" evidence="1">
    <location>
        <begin position="656"/>
        <end position="683"/>
    </location>
</feature>
<protein>
    <recommendedName>
        <fullName evidence="5">LTD domain-containing protein</fullName>
    </recommendedName>
</protein>
<dbReference type="EMBL" id="JADING010000058">
    <property type="protein sequence ID" value="MBO8414242.1"/>
    <property type="molecule type" value="Genomic_DNA"/>
</dbReference>
<reference evidence="3" key="2">
    <citation type="journal article" date="2021" name="PeerJ">
        <title>Extensive microbial diversity within the chicken gut microbiome revealed by metagenomics and culture.</title>
        <authorList>
            <person name="Gilroy R."/>
            <person name="Ravi A."/>
            <person name="Getino M."/>
            <person name="Pursley I."/>
            <person name="Horton D.L."/>
            <person name="Alikhan N.F."/>
            <person name="Baker D."/>
            <person name="Gharbi K."/>
            <person name="Hall N."/>
            <person name="Watson M."/>
            <person name="Adriaenssens E.M."/>
            <person name="Foster-Nyarko E."/>
            <person name="Jarju S."/>
            <person name="Secka A."/>
            <person name="Antonio M."/>
            <person name="Oren A."/>
            <person name="Chaudhuri R.R."/>
            <person name="La Ragione R."/>
            <person name="Hildebrand F."/>
            <person name="Pallen M.J."/>
        </authorList>
    </citation>
    <scope>NUCLEOTIDE SEQUENCE</scope>
    <source>
        <strain evidence="3">1748</strain>
    </source>
</reference>
<proteinExistence type="predicted"/>
<keyword evidence="2" id="KW-0732">Signal</keyword>
<feature type="signal peptide" evidence="2">
    <location>
        <begin position="1"/>
        <end position="21"/>
    </location>
</feature>
<reference evidence="3" key="1">
    <citation type="submission" date="2020-10" db="EMBL/GenBank/DDBJ databases">
        <authorList>
            <person name="Gilroy R."/>
        </authorList>
    </citation>
    <scope>NUCLEOTIDE SEQUENCE</scope>
    <source>
        <strain evidence="3">1748</strain>
    </source>
</reference>
<evidence type="ECO:0000313" key="4">
    <source>
        <dbReference type="Proteomes" id="UP000823629"/>
    </source>
</evidence>
<evidence type="ECO:0000256" key="2">
    <source>
        <dbReference type="SAM" id="SignalP"/>
    </source>
</evidence>
<comment type="caution">
    <text evidence="3">The sequence shown here is derived from an EMBL/GenBank/DDBJ whole genome shotgun (WGS) entry which is preliminary data.</text>
</comment>
<feature type="compositionally biased region" description="Low complexity" evidence="1">
    <location>
        <begin position="25"/>
        <end position="46"/>
    </location>
</feature>
<evidence type="ECO:0008006" key="5">
    <source>
        <dbReference type="Google" id="ProtNLM"/>
    </source>
</evidence>
<sequence>MKTKKTLLALALVTTLGMTLASCDDTTSSSGSGNVSSSSSTSATGDEVTRIQVRHVNEVFYSGDVINLDDYVTLYNGDNIPLELKDYEATLSVTAPAKLVGHTLTITGEGRSIVNITRGNLSASLTFESYSRTKGMFVDFVGQLGRNYVVEGTPFTPSELGQALISSGATYLIEAAVNAPAENECEYIIPSYFTPSATFIHNQNYFAYYQGTFQGGDDSYTGLYSGTDGNTYNMNFKDKGGSELEVLQGPSGAPFELYYVAMDFPITASQVTTQYDDYGNEYLMLSASATESFMQYSLGISYGYPSYYATITMEKTAYLPVGLTDEQALVTGEDDYSIPWIYQDLPHVLLWGVDKAGQAKPLDTWVIEGGNTKIDEVERNISTMPSIEDYRGETGFPEPLTDVHGFNKVLSTAEDRKNYTIDVVSTWFTEYDENYMPILPKNSTEANEIFTEISSNPELGGNTSIDGGIHYAHIRNYYTEAGIGSEVVDTDSSNEVIKKGDSIYYNIQDNELVTVTKQAGDEEASQISEEVTGDLFSEVDNLKGASSATNSLILSTSTHDEDTGAGSLSAITPSAASLLEVMLKTIYHYTAYDFYTADLQMTDGTTTKWSNEFNLDMYDNGEGEIKMLFSLTWTNGVYFALQFTISDIGTTEIPSNIPTTGVEAPAVTTPEGGEEGGDSTTTA</sequence>
<feature type="chain" id="PRO_5038585485" description="LTD domain-containing protein" evidence="2">
    <location>
        <begin position="22"/>
        <end position="683"/>
    </location>
</feature>
<name>A0A9D9D866_9BACL</name>
<dbReference type="Proteomes" id="UP000823629">
    <property type="component" value="Unassembled WGS sequence"/>
</dbReference>
<dbReference type="PROSITE" id="PS51257">
    <property type="entry name" value="PROKAR_LIPOPROTEIN"/>
    <property type="match status" value="1"/>
</dbReference>
<evidence type="ECO:0000256" key="1">
    <source>
        <dbReference type="SAM" id="MobiDB-lite"/>
    </source>
</evidence>